<dbReference type="GO" id="GO:0005975">
    <property type="term" value="P:carbohydrate metabolic process"/>
    <property type="evidence" value="ECO:0007669"/>
    <property type="project" value="InterPro"/>
</dbReference>
<evidence type="ECO:0000256" key="6">
    <source>
        <dbReference type="RuleBase" id="RU361185"/>
    </source>
</evidence>
<evidence type="ECO:0000256" key="2">
    <source>
        <dbReference type="ARBA" id="ARBA00022729"/>
    </source>
</evidence>
<dbReference type="InterPro" id="IPR017853">
    <property type="entry name" value="GH"/>
</dbReference>
<dbReference type="Gene3D" id="2.60.40.1760">
    <property type="entry name" value="glycosyl hydrolase (family 31)"/>
    <property type="match status" value="1"/>
</dbReference>
<sequence length="992" mass="111837">MLPRPFSFIVSFFTFLLCFSKASFVFGLDASKTGTIITSSTLPTSSTTYRALPTPSVATLGIPQQPSVNEPYRGSTCPGYRALNVSESANGLIAALELRGSPCYSYGKDYSHLLLNVSYDTVDRIHVSISDIEGKQFRFTNHSDVWDAPLYHDLTYPSNRSYTFFYNSDPFEFWVVRNTDNELLFDTRGHHLIFQDQYVELTTNMVDDYNLYGLAETVHGLRLGNNITRTFWANGDNAPLDGNSYGTHPFYLEQRYRPAANDSPVNQTGYHSSSHGVLMLTANGMEVLLRPNYLQYRMIGGVIDLYIYVGGSDDPKKTVSQFVKSIGTPSMQQYWTLGFHISRWGYSNVSDILDVRKSFSDFEIPVDTFWNDLDYMYMYRDFTVDPISYSKDNMLEFFKEIESTHQHYVPLIDAAVYAANPNNRSDDSYYPYYNGIENDVFIKNPDGSIYVGNVWPGYTVFPDFTNPASSEYWKDCLVNLTHDFGANSSGFPTFTGLWIDMNEPTSFCVGSCGSAHLDENPVHVAFVLEGETNNVVYSYPEGFNITNATEYSSVYMSSLSQFHATATSTLEKVKATPTPLSVKPDYNVNNPPYALDIEQGNGDLADEGVSANATYYNGTLRYNLFNIYGYGMAKATYNALTSIYENKRPFVLSRSTFLSSGKYAAHWLGDNYSQWSNMFFSIPGMLTFNLVGLPMVGADACGFMGNTDEELCSRWMAMAAFSPFYRNHNSLGSISQEPYRWGSVAESSRRAMSIRYSLLPYWYTLMKDAHTEGFPMIRPLFFEFPNEQNLAGVDRQFMVGDALLITPVLEPNVSHVQGVFPGNTSTKWYDWYNHTVIDRQYGENVTLYAPLEHINVAIRGGKIVPLQKPALNTFETRQNPFNLLVALDDNEYSEGTMYVDDGESITQNSTLTIKLLCKSNQLSINSVGDYHLQPPLANVTVLGLSQAPSRVLMQNTEIHTFTYLNATKELIISNLENNTMNGAFSSNWTISW</sequence>
<dbReference type="HOGENOM" id="CLU_000631_11_0_1"/>
<dbReference type="Pfam" id="PF01055">
    <property type="entry name" value="Glyco_hydro_31_2nd"/>
    <property type="match status" value="1"/>
</dbReference>
<dbReference type="AlphaFoldDB" id="S9X1R3"/>
<keyword evidence="3 6" id="KW-0378">Hydrolase</keyword>
<dbReference type="eggNOG" id="KOG1065">
    <property type="taxonomic scope" value="Eukaryota"/>
</dbReference>
<dbReference type="Gene3D" id="2.60.40.1180">
    <property type="entry name" value="Golgi alpha-mannosidase II"/>
    <property type="match status" value="2"/>
</dbReference>
<dbReference type="RefSeq" id="XP_013023621.1">
    <property type="nucleotide sequence ID" value="XM_013168167.1"/>
</dbReference>
<dbReference type="FunFam" id="3.20.20.80:FF:000169">
    <property type="entry name" value="Putative alpha-glucosidase AgdA"/>
    <property type="match status" value="1"/>
</dbReference>
<dbReference type="Proteomes" id="UP000015464">
    <property type="component" value="Unassembled WGS sequence"/>
</dbReference>
<dbReference type="PROSITE" id="PS00129">
    <property type="entry name" value="GLYCOSYL_HYDROL_F31_1"/>
    <property type="match status" value="1"/>
</dbReference>
<dbReference type="PROSITE" id="PS00707">
    <property type="entry name" value="GLYCOSYL_HYDROL_F31_2"/>
    <property type="match status" value="1"/>
</dbReference>
<organism evidence="10 11">
    <name type="scientific">Schizosaccharomyces cryophilus (strain OY26 / ATCC MYA-4695 / CBS 11777 / NBRC 106824 / NRRL Y48691)</name>
    <name type="common">Fission yeast</name>
    <dbReference type="NCBI Taxonomy" id="653667"/>
    <lineage>
        <taxon>Eukaryota</taxon>
        <taxon>Fungi</taxon>
        <taxon>Dikarya</taxon>
        <taxon>Ascomycota</taxon>
        <taxon>Taphrinomycotina</taxon>
        <taxon>Schizosaccharomycetes</taxon>
        <taxon>Schizosaccharomycetales</taxon>
        <taxon>Schizosaccharomycetaceae</taxon>
        <taxon>Schizosaccharomyces</taxon>
    </lineage>
</organism>
<dbReference type="SUPFAM" id="SSF51445">
    <property type="entry name" value="(Trans)glycosidases"/>
    <property type="match status" value="1"/>
</dbReference>
<dbReference type="OrthoDB" id="5839090at2759"/>
<dbReference type="GO" id="GO:0004553">
    <property type="term" value="F:hydrolase activity, hydrolyzing O-glycosyl compounds"/>
    <property type="evidence" value="ECO:0007669"/>
    <property type="project" value="InterPro"/>
</dbReference>
<dbReference type="InterPro" id="IPR011013">
    <property type="entry name" value="Gal_mutarotase_sf_dom"/>
</dbReference>
<dbReference type="SUPFAM" id="SSF74650">
    <property type="entry name" value="Galactose mutarotase-like"/>
    <property type="match status" value="1"/>
</dbReference>
<protein>
    <submittedName>
        <fullName evidence="10">Alpha-glucosidase</fullName>
    </submittedName>
</protein>
<dbReference type="Pfam" id="PF21365">
    <property type="entry name" value="Glyco_hydro_31_3rd"/>
    <property type="match status" value="1"/>
</dbReference>
<comment type="similarity">
    <text evidence="1 6">Belongs to the glycosyl hydrolase 31 family.</text>
</comment>
<evidence type="ECO:0000313" key="11">
    <source>
        <dbReference type="Proteomes" id="UP000015464"/>
    </source>
</evidence>
<reference evidence="10 11" key="1">
    <citation type="journal article" date="2011" name="Science">
        <title>Comparative functional genomics of the fission yeasts.</title>
        <authorList>
            <person name="Rhind N."/>
            <person name="Chen Z."/>
            <person name="Yassour M."/>
            <person name="Thompson D.A."/>
            <person name="Haas B.J."/>
            <person name="Habib N."/>
            <person name="Wapinski I."/>
            <person name="Roy S."/>
            <person name="Lin M.F."/>
            <person name="Heiman D.I."/>
            <person name="Young S.K."/>
            <person name="Furuya K."/>
            <person name="Guo Y."/>
            <person name="Pidoux A."/>
            <person name="Chen H.M."/>
            <person name="Robbertse B."/>
            <person name="Goldberg J.M."/>
            <person name="Aoki K."/>
            <person name="Bayne E.H."/>
            <person name="Berlin A.M."/>
            <person name="Desjardins C.A."/>
            <person name="Dobbs E."/>
            <person name="Dukaj L."/>
            <person name="Fan L."/>
            <person name="FitzGerald M.G."/>
            <person name="French C."/>
            <person name="Gujja S."/>
            <person name="Hansen K."/>
            <person name="Keifenheim D."/>
            <person name="Levin J.Z."/>
            <person name="Mosher R.A."/>
            <person name="Mueller C.A."/>
            <person name="Pfiffner J."/>
            <person name="Priest M."/>
            <person name="Russ C."/>
            <person name="Smialowska A."/>
            <person name="Swoboda P."/>
            <person name="Sykes S.M."/>
            <person name="Vaughn M."/>
            <person name="Vengrova S."/>
            <person name="Yoder R."/>
            <person name="Zeng Q."/>
            <person name="Allshire R."/>
            <person name="Baulcombe D."/>
            <person name="Birren B.W."/>
            <person name="Brown W."/>
            <person name="Ekwall K."/>
            <person name="Kellis M."/>
            <person name="Leatherwood J."/>
            <person name="Levin H."/>
            <person name="Margalit H."/>
            <person name="Martienssen R."/>
            <person name="Nieduszynski C.A."/>
            <person name="Spatafora J.W."/>
            <person name="Friedman N."/>
            <person name="Dalgaard J.Z."/>
            <person name="Baumann P."/>
            <person name="Niki H."/>
            <person name="Regev A."/>
            <person name="Nusbaum C."/>
        </authorList>
    </citation>
    <scope>NUCLEOTIDE SEQUENCE [LARGE SCALE GENOMIC DNA]</scope>
    <source>
        <strain evidence="11">OY26 / ATCC MYA-4695 / CBS 11777 / NBRC 106824 / NRRL Y48691</strain>
    </source>
</reference>
<dbReference type="SUPFAM" id="SSF51011">
    <property type="entry name" value="Glycosyl hydrolase domain"/>
    <property type="match status" value="1"/>
</dbReference>
<accession>S9X1R3</accession>
<dbReference type="CDD" id="cd14752">
    <property type="entry name" value="GH31_N"/>
    <property type="match status" value="1"/>
</dbReference>
<evidence type="ECO:0000256" key="1">
    <source>
        <dbReference type="ARBA" id="ARBA00007806"/>
    </source>
</evidence>
<dbReference type="OMA" id="MVGADAC"/>
<dbReference type="Gene3D" id="3.20.20.80">
    <property type="entry name" value="Glycosidases"/>
    <property type="match status" value="1"/>
</dbReference>
<dbReference type="InterPro" id="IPR048395">
    <property type="entry name" value="Glyco_hydro_31_C"/>
</dbReference>
<evidence type="ECO:0000256" key="7">
    <source>
        <dbReference type="SAM" id="SignalP"/>
    </source>
</evidence>
<dbReference type="InterPro" id="IPR000322">
    <property type="entry name" value="Glyco_hydro_31_TIM"/>
</dbReference>
<dbReference type="InterPro" id="IPR030459">
    <property type="entry name" value="Glyco_hydro_31_CS"/>
</dbReference>
<dbReference type="FunFam" id="2.60.40.1180:FF:000001">
    <property type="entry name" value="Maltase-glucoamylase, intestinal"/>
    <property type="match status" value="1"/>
</dbReference>
<dbReference type="CDD" id="cd06602">
    <property type="entry name" value="GH31_MGAM_SI_GAA"/>
    <property type="match status" value="1"/>
</dbReference>
<dbReference type="InterPro" id="IPR030458">
    <property type="entry name" value="Glyco_hydro_31_AS"/>
</dbReference>
<feature type="domain" description="Glycosyl hydrolase family 31 C-terminal" evidence="9">
    <location>
        <begin position="773"/>
        <end position="864"/>
    </location>
</feature>
<proteinExistence type="inferred from homology"/>
<feature type="chain" id="PRO_5004559476" evidence="7">
    <location>
        <begin position="23"/>
        <end position="992"/>
    </location>
</feature>
<evidence type="ECO:0000313" key="10">
    <source>
        <dbReference type="EMBL" id="EPY51047.1"/>
    </source>
</evidence>
<dbReference type="EMBL" id="KE546991">
    <property type="protein sequence ID" value="EPY51047.1"/>
    <property type="molecule type" value="Genomic_DNA"/>
</dbReference>
<evidence type="ECO:0000259" key="8">
    <source>
        <dbReference type="Pfam" id="PF01055"/>
    </source>
</evidence>
<dbReference type="STRING" id="653667.S9X1R3"/>
<evidence type="ECO:0000256" key="3">
    <source>
        <dbReference type="ARBA" id="ARBA00022801"/>
    </source>
</evidence>
<dbReference type="FunFam" id="3.20.20.80:FF:000138">
    <property type="entry name" value="Putative alpha-glucosidase AgdA"/>
    <property type="match status" value="1"/>
</dbReference>
<keyword evidence="5 6" id="KW-0326">Glycosidase</keyword>
<dbReference type="PANTHER" id="PTHR22762:SF133">
    <property type="entry name" value="P-TYPE DOMAIN-CONTAINING PROTEIN"/>
    <property type="match status" value="1"/>
</dbReference>
<dbReference type="GeneID" id="25036550"/>
<evidence type="ECO:0000256" key="5">
    <source>
        <dbReference type="ARBA" id="ARBA00023295"/>
    </source>
</evidence>
<keyword evidence="4" id="KW-0325">Glycoprotein</keyword>
<keyword evidence="2 7" id="KW-0732">Signal</keyword>
<dbReference type="InterPro" id="IPR013780">
    <property type="entry name" value="Glyco_hydro_b"/>
</dbReference>
<evidence type="ECO:0000259" key="9">
    <source>
        <dbReference type="Pfam" id="PF21365"/>
    </source>
</evidence>
<evidence type="ECO:0000256" key="4">
    <source>
        <dbReference type="ARBA" id="ARBA00023180"/>
    </source>
</evidence>
<dbReference type="PANTHER" id="PTHR22762">
    <property type="entry name" value="ALPHA-GLUCOSIDASE"/>
    <property type="match status" value="1"/>
</dbReference>
<keyword evidence="11" id="KW-1185">Reference proteome</keyword>
<feature type="domain" description="Glycoside hydrolase family 31 TIM barrel" evidence="8">
    <location>
        <begin position="329"/>
        <end position="765"/>
    </location>
</feature>
<feature type="signal peptide" evidence="7">
    <location>
        <begin position="1"/>
        <end position="22"/>
    </location>
</feature>
<gene>
    <name evidence="10" type="ORF">SPOG_02226</name>
</gene>
<dbReference type="GO" id="GO:0030246">
    <property type="term" value="F:carbohydrate binding"/>
    <property type="evidence" value="ECO:0007669"/>
    <property type="project" value="InterPro"/>
</dbReference>
<name>S9X1R3_SCHCR</name>